<accession>A0A9K3H5Q8</accession>
<name>A0A9K3H5Q8_HELAN</name>
<proteinExistence type="predicted"/>
<dbReference type="AlphaFoldDB" id="A0A9K3H5Q8"/>
<sequence length="89" mass="9921">MGWGMVRHVDYGTPKTKSQFKGVWWGVGWVPRPTCGLKLLPKGPRPNPSPLGVVTWVFLSNPCPNPRPVPHSLKTGVVLPDPLRDFCMF</sequence>
<evidence type="ECO:0000313" key="1">
    <source>
        <dbReference type="EMBL" id="KAF5768265.1"/>
    </source>
</evidence>
<evidence type="ECO:0000313" key="2">
    <source>
        <dbReference type="Proteomes" id="UP000215914"/>
    </source>
</evidence>
<reference evidence="1" key="1">
    <citation type="journal article" date="2017" name="Nature">
        <title>The sunflower genome provides insights into oil metabolism, flowering and Asterid evolution.</title>
        <authorList>
            <person name="Badouin H."/>
            <person name="Gouzy J."/>
            <person name="Grassa C.J."/>
            <person name="Murat F."/>
            <person name="Staton S.E."/>
            <person name="Cottret L."/>
            <person name="Lelandais-Briere C."/>
            <person name="Owens G.L."/>
            <person name="Carrere S."/>
            <person name="Mayjonade B."/>
            <person name="Legrand L."/>
            <person name="Gill N."/>
            <person name="Kane N.C."/>
            <person name="Bowers J.E."/>
            <person name="Hubner S."/>
            <person name="Bellec A."/>
            <person name="Berard A."/>
            <person name="Berges H."/>
            <person name="Blanchet N."/>
            <person name="Boniface M.C."/>
            <person name="Brunel D."/>
            <person name="Catrice O."/>
            <person name="Chaidir N."/>
            <person name="Claudel C."/>
            <person name="Donnadieu C."/>
            <person name="Faraut T."/>
            <person name="Fievet G."/>
            <person name="Helmstetter N."/>
            <person name="King M."/>
            <person name="Knapp S.J."/>
            <person name="Lai Z."/>
            <person name="Le Paslier M.C."/>
            <person name="Lippi Y."/>
            <person name="Lorenzon L."/>
            <person name="Mandel J.R."/>
            <person name="Marage G."/>
            <person name="Marchand G."/>
            <person name="Marquand E."/>
            <person name="Bret-Mestries E."/>
            <person name="Morien E."/>
            <person name="Nambeesan S."/>
            <person name="Nguyen T."/>
            <person name="Pegot-Espagnet P."/>
            <person name="Pouilly N."/>
            <person name="Raftis F."/>
            <person name="Sallet E."/>
            <person name="Schiex T."/>
            <person name="Thomas J."/>
            <person name="Vandecasteele C."/>
            <person name="Vares D."/>
            <person name="Vear F."/>
            <person name="Vautrin S."/>
            <person name="Crespi M."/>
            <person name="Mangin B."/>
            <person name="Burke J.M."/>
            <person name="Salse J."/>
            <person name="Munos S."/>
            <person name="Vincourt P."/>
            <person name="Rieseberg L.H."/>
            <person name="Langlade N.B."/>
        </authorList>
    </citation>
    <scope>NUCLEOTIDE SEQUENCE</scope>
    <source>
        <tissue evidence="1">Leaves</tissue>
    </source>
</reference>
<protein>
    <submittedName>
        <fullName evidence="1">Uncharacterized protein</fullName>
    </submittedName>
</protein>
<reference evidence="1" key="2">
    <citation type="submission" date="2020-06" db="EMBL/GenBank/DDBJ databases">
        <title>Helianthus annuus Genome sequencing and assembly Release 2.</title>
        <authorList>
            <person name="Gouzy J."/>
            <person name="Langlade N."/>
            <person name="Munos S."/>
        </authorList>
    </citation>
    <scope>NUCLEOTIDE SEQUENCE</scope>
    <source>
        <tissue evidence="1">Leaves</tissue>
    </source>
</reference>
<organism evidence="1 2">
    <name type="scientific">Helianthus annuus</name>
    <name type="common">Common sunflower</name>
    <dbReference type="NCBI Taxonomy" id="4232"/>
    <lineage>
        <taxon>Eukaryota</taxon>
        <taxon>Viridiplantae</taxon>
        <taxon>Streptophyta</taxon>
        <taxon>Embryophyta</taxon>
        <taxon>Tracheophyta</taxon>
        <taxon>Spermatophyta</taxon>
        <taxon>Magnoliopsida</taxon>
        <taxon>eudicotyledons</taxon>
        <taxon>Gunneridae</taxon>
        <taxon>Pentapetalae</taxon>
        <taxon>asterids</taxon>
        <taxon>campanulids</taxon>
        <taxon>Asterales</taxon>
        <taxon>Asteraceae</taxon>
        <taxon>Asteroideae</taxon>
        <taxon>Heliantheae alliance</taxon>
        <taxon>Heliantheae</taxon>
        <taxon>Helianthus</taxon>
    </lineage>
</organism>
<comment type="caution">
    <text evidence="1">The sequence shown here is derived from an EMBL/GenBank/DDBJ whole genome shotgun (WGS) entry which is preliminary data.</text>
</comment>
<keyword evidence="2" id="KW-1185">Reference proteome</keyword>
<dbReference type="Proteomes" id="UP000215914">
    <property type="component" value="Unassembled WGS sequence"/>
</dbReference>
<dbReference type="EMBL" id="MNCJ02000329">
    <property type="protein sequence ID" value="KAF5768265.1"/>
    <property type="molecule type" value="Genomic_DNA"/>
</dbReference>
<gene>
    <name evidence="1" type="ORF">HanXRQr2_Chr14g0634401</name>
</gene>
<dbReference type="Gramene" id="mRNA:HanXRQr2_Chr14g0634401">
    <property type="protein sequence ID" value="mRNA:HanXRQr2_Chr14g0634401"/>
    <property type="gene ID" value="HanXRQr2_Chr14g0634401"/>
</dbReference>